<comment type="caution">
    <text evidence="13">The sequence shown here is derived from an EMBL/GenBank/DDBJ whole genome shotgun (WGS) entry which is preliminary data.</text>
</comment>
<evidence type="ECO:0000256" key="5">
    <source>
        <dbReference type="ARBA" id="ARBA00022824"/>
    </source>
</evidence>
<keyword evidence="3" id="KW-0808">Transferase</keyword>
<evidence type="ECO:0000256" key="10">
    <source>
        <dbReference type="ARBA" id="ARBA00049432"/>
    </source>
</evidence>
<feature type="signal peptide" evidence="11">
    <location>
        <begin position="1"/>
        <end position="27"/>
    </location>
</feature>
<keyword evidence="14" id="KW-1185">Reference proteome</keyword>
<dbReference type="PANTHER" id="PTHR20961:SF148">
    <property type="entry name" value="EGF DOMAIN-SPECIFIC O-LINKED N-ACETYLGLUCOSAMINE TRANSFERASE"/>
    <property type="match status" value="1"/>
</dbReference>
<keyword evidence="6" id="KW-0325">Glycoprotein</keyword>
<evidence type="ECO:0000313" key="13">
    <source>
        <dbReference type="EMBL" id="GMI30307.1"/>
    </source>
</evidence>
<evidence type="ECO:0000256" key="3">
    <source>
        <dbReference type="ARBA" id="ARBA00022679"/>
    </source>
</evidence>
<dbReference type="EMBL" id="BRYB01001647">
    <property type="protein sequence ID" value="GMI30307.1"/>
    <property type="molecule type" value="Genomic_DNA"/>
</dbReference>
<accession>A0ABQ6MPL7</accession>
<comment type="catalytic activity">
    <reaction evidence="9">
        <text>L-seryl-[protein] + UDP-N-acetyl-alpha-D-glucosamine = 3-O-(N-acetyl-beta-D-glucosaminyl)-L-seryl-[protein] + UDP + H(+)</text>
        <dbReference type="Rhea" id="RHEA:48904"/>
        <dbReference type="Rhea" id="RHEA-COMP:9863"/>
        <dbReference type="Rhea" id="RHEA-COMP:12251"/>
        <dbReference type="ChEBI" id="CHEBI:15378"/>
        <dbReference type="ChEBI" id="CHEBI:29999"/>
        <dbReference type="ChEBI" id="CHEBI:57705"/>
        <dbReference type="ChEBI" id="CHEBI:58223"/>
        <dbReference type="ChEBI" id="CHEBI:90838"/>
        <dbReference type="EC" id="2.4.1.255"/>
    </reaction>
</comment>
<evidence type="ECO:0000256" key="6">
    <source>
        <dbReference type="ARBA" id="ARBA00023180"/>
    </source>
</evidence>
<proteinExistence type="predicted"/>
<dbReference type="PANTHER" id="PTHR20961">
    <property type="entry name" value="GLYCOSYLTRANSFERASE"/>
    <property type="match status" value="1"/>
</dbReference>
<feature type="chain" id="PRO_5045913548" description="EGF domain-specific O-linked N-acetylglucosamine transferase" evidence="11">
    <location>
        <begin position="28"/>
        <end position="529"/>
    </location>
</feature>
<reference evidence="13 14" key="1">
    <citation type="journal article" date="2023" name="Commun. Biol.">
        <title>Genome analysis of Parmales, the sister group of diatoms, reveals the evolutionary specialization of diatoms from phago-mixotrophs to photoautotrophs.</title>
        <authorList>
            <person name="Ban H."/>
            <person name="Sato S."/>
            <person name="Yoshikawa S."/>
            <person name="Yamada K."/>
            <person name="Nakamura Y."/>
            <person name="Ichinomiya M."/>
            <person name="Sato N."/>
            <person name="Blanc-Mathieu R."/>
            <person name="Endo H."/>
            <person name="Kuwata A."/>
            <person name="Ogata H."/>
        </authorList>
    </citation>
    <scope>NUCLEOTIDE SEQUENCE [LARGE SCALE GENOMIC DNA]</scope>
</reference>
<dbReference type="InterPro" id="IPR007657">
    <property type="entry name" value="Glycosyltransferase_61"/>
</dbReference>
<keyword evidence="2" id="KW-0328">Glycosyltransferase</keyword>
<protein>
    <recommendedName>
        <fullName evidence="7">EGF domain-specific O-linked N-acetylglucosamine transferase</fullName>
        <ecNumber evidence="1">2.4.1.255</ecNumber>
    </recommendedName>
    <alternativeName>
        <fullName evidence="8">Extracellular O-linked N-acetylglucosamine transferase</fullName>
    </alternativeName>
</protein>
<sequence>MASRLSIPFVLLLVSLLLLCSNLFVFTRSVTKQTGPPSMLRSQSQTPAADPAISARNAALEAEVLSLKSQLSVPPPSSQYKPATSLQQQCDTDLGMGLVEKLIAEPVVVCDGGGSRITCYPVKHPWEPKRHWHCVGEGVTVDFGKVKGGRSDEKPPRGAAQYHTFEPGSVSAACTKTGRWEEVQFMPHHAAQMASFRDGVEGGGEREATPTYMLARDEDYENAFHSSADFLNMHALYTGHSLSNGATSVILFDRNPDGPFYEMIQEAFSKNHPLKRAGDFGTRKVTFDKLVFHLESPAGIVFPKVAGQGKALECHDSLLYHSYRHRVLSAFDLWDVPPPRVPSLTLIVRRRTGEKNVGRILQDEKALESTMAQCTMCESKTIDLATMTYREQLAALRHSNVIVGVHGAGLMNIMFAAEEAVLIEIHPHYRMDRHFRNAARMSGKHYMPVRSLEQVTCQGSSDNVPVNAAEFREALDGAVRLARSFDDGLSECGLVCDMGILALDAAHDDMYAKLGLVKAAKPNTKFPCH</sequence>
<keyword evidence="4 11" id="KW-0732">Signal</keyword>
<evidence type="ECO:0000256" key="8">
    <source>
        <dbReference type="ARBA" id="ARBA00042574"/>
    </source>
</evidence>
<dbReference type="Pfam" id="PF04577">
    <property type="entry name" value="Glyco_transf_61"/>
    <property type="match status" value="1"/>
</dbReference>
<evidence type="ECO:0000256" key="4">
    <source>
        <dbReference type="ARBA" id="ARBA00022729"/>
    </source>
</evidence>
<organism evidence="13 14">
    <name type="scientific">Tetraparma gracilis</name>
    <dbReference type="NCBI Taxonomy" id="2962635"/>
    <lineage>
        <taxon>Eukaryota</taxon>
        <taxon>Sar</taxon>
        <taxon>Stramenopiles</taxon>
        <taxon>Ochrophyta</taxon>
        <taxon>Bolidophyceae</taxon>
        <taxon>Parmales</taxon>
        <taxon>Triparmaceae</taxon>
        <taxon>Tetraparma</taxon>
    </lineage>
</organism>
<evidence type="ECO:0000256" key="11">
    <source>
        <dbReference type="SAM" id="SignalP"/>
    </source>
</evidence>
<evidence type="ECO:0000256" key="2">
    <source>
        <dbReference type="ARBA" id="ARBA00022676"/>
    </source>
</evidence>
<feature type="domain" description="Glycosyltransferase 61 catalytic" evidence="12">
    <location>
        <begin position="312"/>
        <end position="423"/>
    </location>
</feature>
<keyword evidence="5" id="KW-0256">Endoplasmic reticulum</keyword>
<evidence type="ECO:0000256" key="1">
    <source>
        <dbReference type="ARBA" id="ARBA00011970"/>
    </source>
</evidence>
<gene>
    <name evidence="13" type="ORF">TeGR_g2318</name>
</gene>
<dbReference type="EC" id="2.4.1.255" evidence="1"/>
<dbReference type="InterPro" id="IPR049625">
    <property type="entry name" value="Glyco_transf_61_cat"/>
</dbReference>
<evidence type="ECO:0000259" key="12">
    <source>
        <dbReference type="Pfam" id="PF04577"/>
    </source>
</evidence>
<evidence type="ECO:0000256" key="9">
    <source>
        <dbReference type="ARBA" id="ARBA00048317"/>
    </source>
</evidence>
<evidence type="ECO:0000313" key="14">
    <source>
        <dbReference type="Proteomes" id="UP001165060"/>
    </source>
</evidence>
<evidence type="ECO:0000256" key="7">
    <source>
        <dbReference type="ARBA" id="ARBA00040944"/>
    </source>
</evidence>
<name>A0ABQ6MPL7_9STRA</name>
<comment type="catalytic activity">
    <reaction evidence="10">
        <text>L-threonyl-[protein] + UDP-N-acetyl-alpha-D-glucosamine = 3-O-(N-acetyl-beta-D-glucosaminyl)-L-threonyl-[protein] + UDP + H(+)</text>
        <dbReference type="Rhea" id="RHEA:48908"/>
        <dbReference type="Rhea" id="RHEA-COMP:11060"/>
        <dbReference type="Rhea" id="RHEA-COMP:12252"/>
        <dbReference type="ChEBI" id="CHEBI:15378"/>
        <dbReference type="ChEBI" id="CHEBI:30013"/>
        <dbReference type="ChEBI" id="CHEBI:57705"/>
        <dbReference type="ChEBI" id="CHEBI:58223"/>
        <dbReference type="ChEBI" id="CHEBI:90840"/>
        <dbReference type="EC" id="2.4.1.255"/>
    </reaction>
</comment>
<dbReference type="Proteomes" id="UP001165060">
    <property type="component" value="Unassembled WGS sequence"/>
</dbReference>